<keyword evidence="3" id="KW-1015">Disulfide bond</keyword>
<keyword evidence="4 5" id="KW-0326">Glycosidase</keyword>
<evidence type="ECO:0000313" key="8">
    <source>
        <dbReference type="Proteomes" id="UP001166093"/>
    </source>
</evidence>
<accession>A0ABS2XKW1</accession>
<feature type="non-terminal residue" evidence="7">
    <location>
        <position position="503"/>
    </location>
</feature>
<dbReference type="Gene3D" id="3.20.20.70">
    <property type="entry name" value="Aldolase class I"/>
    <property type="match status" value="1"/>
</dbReference>
<protein>
    <recommendedName>
        <fullName evidence="5">Hyaluronidase</fullName>
        <ecNumber evidence="5">3.2.1.35</ecNumber>
    </recommendedName>
</protein>
<evidence type="ECO:0000256" key="2">
    <source>
        <dbReference type="ARBA" id="ARBA00008871"/>
    </source>
</evidence>
<comment type="catalytic activity">
    <reaction evidence="1 5">
        <text>Random hydrolysis of (1-&gt;4)-linkages between N-acetyl-beta-D-glucosamine and D-glucuronate residues in hyaluronate.</text>
        <dbReference type="EC" id="3.2.1.35"/>
    </reaction>
</comment>
<evidence type="ECO:0000256" key="6">
    <source>
        <dbReference type="SAM" id="SignalP"/>
    </source>
</evidence>
<dbReference type="InterPro" id="IPR017853">
    <property type="entry name" value="GH"/>
</dbReference>
<dbReference type="PRINTS" id="PR00846">
    <property type="entry name" value="GLHYDRLASE56"/>
</dbReference>
<evidence type="ECO:0000256" key="3">
    <source>
        <dbReference type="ARBA" id="ARBA00023157"/>
    </source>
</evidence>
<dbReference type="Pfam" id="PF01630">
    <property type="entry name" value="Glyco_hydro_56"/>
    <property type="match status" value="2"/>
</dbReference>
<evidence type="ECO:0000256" key="1">
    <source>
        <dbReference type="ARBA" id="ARBA00000251"/>
    </source>
</evidence>
<dbReference type="SUPFAM" id="SSF51445">
    <property type="entry name" value="(Trans)glycosidases"/>
    <property type="match status" value="1"/>
</dbReference>
<feature type="chain" id="PRO_5046306534" description="Hyaluronidase" evidence="6">
    <location>
        <begin position="30"/>
        <end position="503"/>
    </location>
</feature>
<dbReference type="PANTHER" id="PTHR11769">
    <property type="entry name" value="HYALURONIDASE"/>
    <property type="match status" value="1"/>
</dbReference>
<comment type="similarity">
    <text evidence="2 5">Belongs to the glycosyl hydrolase 56 family.</text>
</comment>
<dbReference type="InterPro" id="IPR013785">
    <property type="entry name" value="Aldolase_TIM"/>
</dbReference>
<dbReference type="EMBL" id="JAAWVQ010044363">
    <property type="protein sequence ID" value="MBN3274818.1"/>
    <property type="molecule type" value="Genomic_DNA"/>
</dbReference>
<dbReference type="PIRSF" id="PIRSF038193">
    <property type="entry name" value="Hyaluronidase"/>
    <property type="match status" value="1"/>
</dbReference>
<keyword evidence="6" id="KW-0732">Signal</keyword>
<feature type="non-terminal residue" evidence="7">
    <location>
        <position position="1"/>
    </location>
</feature>
<name>A0ABS2XKW1_POLSP</name>
<dbReference type="PANTHER" id="PTHR11769:SF37">
    <property type="entry name" value="HYALURONIDASE"/>
    <property type="match status" value="1"/>
</dbReference>
<dbReference type="EC" id="3.2.1.35" evidence="5"/>
<organism evidence="7 8">
    <name type="scientific">Polyodon spathula</name>
    <name type="common">North American paddlefish</name>
    <name type="synonym">Squalus spathula</name>
    <dbReference type="NCBI Taxonomy" id="7913"/>
    <lineage>
        <taxon>Eukaryota</taxon>
        <taxon>Metazoa</taxon>
        <taxon>Chordata</taxon>
        <taxon>Craniata</taxon>
        <taxon>Vertebrata</taxon>
        <taxon>Euteleostomi</taxon>
        <taxon>Actinopterygii</taxon>
        <taxon>Chondrostei</taxon>
        <taxon>Acipenseriformes</taxon>
        <taxon>Polyodontidae</taxon>
        <taxon>Polyodon</taxon>
    </lineage>
</organism>
<reference evidence="7" key="1">
    <citation type="journal article" date="2021" name="Cell">
        <title>Tracing the genetic footprints of vertebrate landing in non-teleost ray-finned fishes.</title>
        <authorList>
            <person name="Bi X."/>
            <person name="Wang K."/>
            <person name="Yang L."/>
            <person name="Pan H."/>
            <person name="Jiang H."/>
            <person name="Wei Q."/>
            <person name="Fang M."/>
            <person name="Yu H."/>
            <person name="Zhu C."/>
            <person name="Cai Y."/>
            <person name="He Y."/>
            <person name="Gan X."/>
            <person name="Zeng H."/>
            <person name="Yu D."/>
            <person name="Zhu Y."/>
            <person name="Jiang H."/>
            <person name="Qiu Q."/>
            <person name="Yang H."/>
            <person name="Zhang Y.E."/>
            <person name="Wang W."/>
            <person name="Zhu M."/>
            <person name="He S."/>
            <person name="Zhang G."/>
        </authorList>
    </citation>
    <scope>NUCLEOTIDE SEQUENCE</scope>
    <source>
        <strain evidence="7">Pddl_001</strain>
    </source>
</reference>
<feature type="signal peptide" evidence="6">
    <location>
        <begin position="1"/>
        <end position="29"/>
    </location>
</feature>
<dbReference type="InterPro" id="IPR018155">
    <property type="entry name" value="Hyaluronidase"/>
</dbReference>
<sequence length="503" mass="57213">QLTVHFIPRSALSCRSALCLALILQLSQSQPAKRAVPPLVPDEPFLVFWNAPTQQCQSRHKAPLSLESFNILSNPEQAFTGQSVAIYYFDQLGLYPYYNNLSQPVNGGSPQNNSLRDHCDKMVADVEHTLPWPHFSGLAVVDWEEWRPQWVRNWGSKDIYQHKSRELVRGLHPDWPAYKVEQQASWEFNTAAQRFFTETLRLGRMLRPQGWWGFYLFPDCYNHEYKKGFQNYTGQCPPLEVQRNNELAWLFAESKALYPSVYLPEVLQSSPQGRLYTRARLREALRVADLPDSDSSLPIFAYTRPFYAYSLTPLTEVQVSGLPPADAFLMHSLDLALSVFQTDLVSSIGESAALGANGVVLWGGIDYSRNRSNCLMLNRYLERTLGPYIVNVTTATRLCSRLQCSGRGRCVRRDPGADVHLHLDSESFSIEVRPGDGPEDRRVNVRGQLTKPAWARMREQFRCQCYQGWSGEGCEGQDSLGTRPQQGHFLIIALLCTALSWQL</sequence>
<comment type="caution">
    <text evidence="7">The sequence shown here is derived from an EMBL/GenBank/DDBJ whole genome shotgun (WGS) entry which is preliminary data.</text>
</comment>
<keyword evidence="8" id="KW-1185">Reference proteome</keyword>
<evidence type="ECO:0000256" key="5">
    <source>
        <dbReference type="RuleBase" id="RU610713"/>
    </source>
</evidence>
<gene>
    <name evidence="7" type="primary">Hyal2_0</name>
    <name evidence="7" type="ORF">GTO93_0015688</name>
</gene>
<evidence type="ECO:0000256" key="4">
    <source>
        <dbReference type="ARBA" id="ARBA00023295"/>
    </source>
</evidence>
<evidence type="ECO:0000313" key="7">
    <source>
        <dbReference type="EMBL" id="MBN3274818.1"/>
    </source>
</evidence>
<dbReference type="Proteomes" id="UP001166093">
    <property type="component" value="Unassembled WGS sequence"/>
</dbReference>
<keyword evidence="5" id="KW-0378">Hydrolase</keyword>
<proteinExistence type="inferred from homology"/>